<accession>A0A2A2JBM1</accession>
<dbReference type="Gene3D" id="3.40.50.300">
    <property type="entry name" value="P-loop containing nucleotide triphosphate hydrolases"/>
    <property type="match status" value="1"/>
</dbReference>
<dbReference type="SUPFAM" id="SSF48403">
    <property type="entry name" value="Ankyrin repeat"/>
    <property type="match status" value="1"/>
</dbReference>
<dbReference type="InterPro" id="IPR002110">
    <property type="entry name" value="Ankyrin_rpt"/>
</dbReference>
<keyword evidence="2" id="KW-0597">Phosphoprotein</keyword>
<keyword evidence="12" id="KW-1185">Reference proteome</keyword>
<evidence type="ECO:0000256" key="1">
    <source>
        <dbReference type="ARBA" id="ARBA00004906"/>
    </source>
</evidence>
<proteinExistence type="inferred from homology"/>
<dbReference type="PANTHER" id="PTHR24173:SF74">
    <property type="entry name" value="ANKYRIN REPEAT DOMAIN-CONTAINING PROTEIN 16"/>
    <property type="match status" value="1"/>
</dbReference>
<dbReference type="SUPFAM" id="SSF52540">
    <property type="entry name" value="P-loop containing nucleoside triphosphate hydrolases"/>
    <property type="match status" value="1"/>
</dbReference>
<evidence type="ECO:0000256" key="7">
    <source>
        <dbReference type="PROSITE-ProRule" id="PRU00023"/>
    </source>
</evidence>
<dbReference type="InterPro" id="IPR027417">
    <property type="entry name" value="P-loop_NTPase"/>
</dbReference>
<name>A0A2A2JBM1_9BILA</name>
<dbReference type="InterPro" id="IPR011990">
    <property type="entry name" value="TPR-like_helical_dom_sf"/>
</dbReference>
<dbReference type="SUPFAM" id="SSF48452">
    <property type="entry name" value="TPR-like"/>
    <property type="match status" value="1"/>
</dbReference>
<evidence type="ECO:0000313" key="12">
    <source>
        <dbReference type="Proteomes" id="UP000218231"/>
    </source>
</evidence>
<evidence type="ECO:0000313" key="11">
    <source>
        <dbReference type="EMBL" id="PAV59014.1"/>
    </source>
</evidence>
<evidence type="ECO:0000259" key="10">
    <source>
        <dbReference type="Pfam" id="PF25521"/>
    </source>
</evidence>
<dbReference type="PROSITE" id="PS50088">
    <property type="entry name" value="ANK_REPEAT"/>
    <property type="match status" value="3"/>
</dbReference>
<dbReference type="PANTHER" id="PTHR24173">
    <property type="entry name" value="ANKYRIN REPEAT CONTAINING"/>
    <property type="match status" value="1"/>
</dbReference>
<dbReference type="SMART" id="SM00248">
    <property type="entry name" value="ANK"/>
    <property type="match status" value="8"/>
</dbReference>
<feature type="repeat" description="ANK" evidence="7">
    <location>
        <begin position="944"/>
        <end position="976"/>
    </location>
</feature>
<keyword evidence="4" id="KW-0833">Ubl conjugation pathway</keyword>
<dbReference type="InterPro" id="IPR036770">
    <property type="entry name" value="Ankyrin_rpt-contain_sf"/>
</dbReference>
<feature type="compositionally biased region" description="Low complexity" evidence="8">
    <location>
        <begin position="40"/>
        <end position="56"/>
    </location>
</feature>
<dbReference type="Pfam" id="PF25521">
    <property type="entry name" value="WHD_TANC1"/>
    <property type="match status" value="1"/>
</dbReference>
<feature type="region of interest" description="Disordered" evidence="8">
    <location>
        <begin position="39"/>
        <end position="74"/>
    </location>
</feature>
<evidence type="ECO:0000259" key="9">
    <source>
        <dbReference type="Pfam" id="PF25520"/>
    </source>
</evidence>
<comment type="caution">
    <text evidence="11">The sequence shown here is derived from an EMBL/GenBank/DDBJ whole genome shotgun (WGS) entry which is preliminary data.</text>
</comment>
<keyword evidence="5 7" id="KW-0040">ANK repeat</keyword>
<feature type="repeat" description="ANK" evidence="7">
    <location>
        <begin position="977"/>
        <end position="1009"/>
    </location>
</feature>
<comment type="similarity">
    <text evidence="6">Belongs to the fem-1 family.</text>
</comment>
<protein>
    <submittedName>
        <fullName evidence="11">Uncharacterized protein</fullName>
    </submittedName>
</protein>
<dbReference type="Proteomes" id="UP000218231">
    <property type="component" value="Unassembled WGS sequence"/>
</dbReference>
<feature type="domain" description="TANC1/2-like winged helix" evidence="10">
    <location>
        <begin position="536"/>
        <end position="689"/>
    </location>
</feature>
<gene>
    <name evidence="11" type="ORF">WR25_08960</name>
</gene>
<dbReference type="Gene3D" id="1.25.40.20">
    <property type="entry name" value="Ankyrin repeat-containing domain"/>
    <property type="match status" value="1"/>
</dbReference>
<dbReference type="EMBL" id="LIAE01010545">
    <property type="protein sequence ID" value="PAV59014.1"/>
    <property type="molecule type" value="Genomic_DNA"/>
</dbReference>
<feature type="compositionally biased region" description="Polar residues" evidence="8">
    <location>
        <begin position="57"/>
        <end position="66"/>
    </location>
</feature>
<keyword evidence="3" id="KW-0677">Repeat</keyword>
<feature type="repeat" description="ANK" evidence="7">
    <location>
        <begin position="911"/>
        <end position="943"/>
    </location>
</feature>
<reference evidence="11 12" key="1">
    <citation type="journal article" date="2017" name="Curr. Biol.">
        <title>Genome architecture and evolution of a unichromosomal asexual nematode.</title>
        <authorList>
            <person name="Fradin H."/>
            <person name="Zegar C."/>
            <person name="Gutwein M."/>
            <person name="Lucas J."/>
            <person name="Kovtun M."/>
            <person name="Corcoran D."/>
            <person name="Baugh L.R."/>
            <person name="Kiontke K."/>
            <person name="Gunsalus K."/>
            <person name="Fitch D.H."/>
            <person name="Piano F."/>
        </authorList>
    </citation>
    <scope>NUCLEOTIDE SEQUENCE [LARGE SCALE GENOMIC DNA]</scope>
    <source>
        <strain evidence="11">PF1309</strain>
    </source>
</reference>
<evidence type="ECO:0000256" key="6">
    <source>
        <dbReference type="ARBA" id="ARBA00038500"/>
    </source>
</evidence>
<dbReference type="InterPro" id="IPR058018">
    <property type="entry name" value="AAA_lid_TANC1/2"/>
</dbReference>
<dbReference type="OrthoDB" id="5958958at2759"/>
<dbReference type="AlphaFoldDB" id="A0A2A2JBM1"/>
<feature type="domain" description="TANC1/2-like AAA+ ATPase lid" evidence="9">
    <location>
        <begin position="448"/>
        <end position="533"/>
    </location>
</feature>
<evidence type="ECO:0000256" key="8">
    <source>
        <dbReference type="SAM" id="MobiDB-lite"/>
    </source>
</evidence>
<sequence>MAFYIWRRKLETKASNPVGAGERETEWNFERAVSMRGRPLSSTLNQLQSSTDSLSLPTNSVHSSPPDSKEAQNHIHSHLESLRLSQVPNGHASISSFSRMGTVESRKINNIHENGNRWEYAQLPNTKYGRDGTVCNATWSRDSALDDSPNQSTISLLSHRKTQPCGTMLWRTGSLRPTYPLNGISRPPSTEPTTRRNIQPSVLPLYPLFELDQFYSTSDLEDTFIGREWVFREIYQASIVEKVPITIIEGSRGAGKSTIANQLILNSPFYSAQASDTMDSGCVPDQIPIDSRNYEWLRAVAARIVSYHVCSMHSASSCAIPEFVCNLAAMLARSAVLKSYTDILAKNPKLLELLRLEESVKHAPLEVFRKTIADPLSQLKSSDEGCLLILIDGIDEAEFHRGEDGSSIGSFIRQISSLLPSWVRFILTCDEESTILMEEVPQRRIRIDDFILDERVVRDNRMLLEYRIGMIDESTINSQDLLLSFADRVLANAGGNMLYIRMLLKLIETGRVSMATAERQTPTHLSHLYTLFMDATFTSPGAWHRVCPVLNVLLASLRPLSREVLIELLNATPQDKTTHSELNEALAILSPLLTFTSDGGISFHHCYFRDWLVKNPSNGKYQADARNGHILHALHLSKLAPLESEDIFELAHHLLKAHPYKYMNGEYVPELTSSKEGQLVWLRKSSSDISHGLCNHRNFHFPNTKVTKLLIMAGASCTATFDGQSLAQWAASAGHWPLLNTFLHHGSPIQQPSGKSLLSLAAKNGHFDCVHMLYPHDGGENLRDATIDAAKGGFVQIVSYLLGVKWSSEKERRECIREANMEAAGQGHTSVCQYLVDSFDFADVSEAMTAACEGGHADTVQFLLSRGASLSSVKWPSDKSALHCAVESGSWDLVVAVLGLESQQVSALDSLGRTPLIIAAKCGHVGLIDMLLNKGSNIDHQDSRGWTALMHAVHAGHLSCVQVFVDRDADMNRKDDSGRTVAHIACSIASKPIIERLIEAGVMIEDRDSAGQRPIESAIRAKNRQALESLLRRGARLRSCTWQVALDYDIESLFMLITKLIDDAGILYRKKRLDDSMQRLHYALDKIAMCLEDPKLHGYRNRLMVQKTRVLVAGARVRRREGAIEKAILMCDEAASCAQEEALFEILLLRAKCHFDAQNVERARADARAAARLRPLDEEACHLLNILQTPTTNISRL</sequence>
<evidence type="ECO:0000256" key="4">
    <source>
        <dbReference type="ARBA" id="ARBA00022786"/>
    </source>
</evidence>
<comment type="pathway">
    <text evidence="1">Protein modification; protein ubiquitination.</text>
</comment>
<evidence type="ECO:0000256" key="5">
    <source>
        <dbReference type="ARBA" id="ARBA00023043"/>
    </source>
</evidence>
<evidence type="ECO:0000256" key="2">
    <source>
        <dbReference type="ARBA" id="ARBA00022553"/>
    </source>
</evidence>
<dbReference type="PROSITE" id="PS50297">
    <property type="entry name" value="ANK_REP_REGION"/>
    <property type="match status" value="2"/>
</dbReference>
<dbReference type="Gene3D" id="1.25.40.10">
    <property type="entry name" value="Tetratricopeptide repeat domain"/>
    <property type="match status" value="1"/>
</dbReference>
<dbReference type="InterPro" id="IPR058056">
    <property type="entry name" value="WH_TANC1/2"/>
</dbReference>
<organism evidence="11 12">
    <name type="scientific">Diploscapter pachys</name>
    <dbReference type="NCBI Taxonomy" id="2018661"/>
    <lineage>
        <taxon>Eukaryota</taxon>
        <taxon>Metazoa</taxon>
        <taxon>Ecdysozoa</taxon>
        <taxon>Nematoda</taxon>
        <taxon>Chromadorea</taxon>
        <taxon>Rhabditida</taxon>
        <taxon>Rhabditina</taxon>
        <taxon>Rhabditomorpha</taxon>
        <taxon>Rhabditoidea</taxon>
        <taxon>Rhabditidae</taxon>
        <taxon>Diploscapter</taxon>
    </lineage>
</organism>
<dbReference type="STRING" id="2018661.A0A2A2JBM1"/>
<evidence type="ECO:0000256" key="3">
    <source>
        <dbReference type="ARBA" id="ARBA00022737"/>
    </source>
</evidence>
<dbReference type="Pfam" id="PF12796">
    <property type="entry name" value="Ank_2"/>
    <property type="match status" value="2"/>
</dbReference>
<dbReference type="Pfam" id="PF25520">
    <property type="entry name" value="AAA_lid_TANC1"/>
    <property type="match status" value="1"/>
</dbReference>